<gene>
    <name evidence="2" type="ORF">FWK35_00015656</name>
</gene>
<evidence type="ECO:0000313" key="3">
    <source>
        <dbReference type="Proteomes" id="UP000478052"/>
    </source>
</evidence>
<feature type="transmembrane region" description="Helical" evidence="1">
    <location>
        <begin position="17"/>
        <end position="34"/>
    </location>
</feature>
<proteinExistence type="predicted"/>
<sequence>MDNSYIWRSQDFSSGEAINFFTVVAYLGSSIIFYEKPDEYYFKKKPFTECAQLQMISEVQMTKIKTSVDDNIIDYYLHIKKNLEYIKFYKIKTKNKTFSLDIWCVTKIFFIKLMNIYHIGTGHVGKVKL</sequence>
<keyword evidence="1" id="KW-1133">Transmembrane helix</keyword>
<protein>
    <submittedName>
        <fullName evidence="2">KRAB-A domain-containing protein 2-like</fullName>
    </submittedName>
</protein>
<dbReference type="AlphaFoldDB" id="A0A6G0ZEP8"/>
<evidence type="ECO:0000256" key="1">
    <source>
        <dbReference type="SAM" id="Phobius"/>
    </source>
</evidence>
<reference evidence="2 3" key="1">
    <citation type="submission" date="2019-08" db="EMBL/GenBank/DDBJ databases">
        <title>Whole genome of Aphis craccivora.</title>
        <authorList>
            <person name="Voronova N.V."/>
            <person name="Shulinski R.S."/>
            <person name="Bandarenka Y.V."/>
            <person name="Zhorov D.G."/>
            <person name="Warner D."/>
        </authorList>
    </citation>
    <scope>NUCLEOTIDE SEQUENCE [LARGE SCALE GENOMIC DNA]</scope>
    <source>
        <strain evidence="2">180601</strain>
        <tissue evidence="2">Whole Body</tissue>
    </source>
</reference>
<dbReference type="Proteomes" id="UP000478052">
    <property type="component" value="Unassembled WGS sequence"/>
</dbReference>
<name>A0A6G0ZEP8_APHCR</name>
<keyword evidence="3" id="KW-1185">Reference proteome</keyword>
<accession>A0A6G0ZEP8</accession>
<comment type="caution">
    <text evidence="2">The sequence shown here is derived from an EMBL/GenBank/DDBJ whole genome shotgun (WGS) entry which is preliminary data.</text>
</comment>
<organism evidence="2 3">
    <name type="scientific">Aphis craccivora</name>
    <name type="common">Cowpea aphid</name>
    <dbReference type="NCBI Taxonomy" id="307492"/>
    <lineage>
        <taxon>Eukaryota</taxon>
        <taxon>Metazoa</taxon>
        <taxon>Ecdysozoa</taxon>
        <taxon>Arthropoda</taxon>
        <taxon>Hexapoda</taxon>
        <taxon>Insecta</taxon>
        <taxon>Pterygota</taxon>
        <taxon>Neoptera</taxon>
        <taxon>Paraneoptera</taxon>
        <taxon>Hemiptera</taxon>
        <taxon>Sternorrhyncha</taxon>
        <taxon>Aphidomorpha</taxon>
        <taxon>Aphidoidea</taxon>
        <taxon>Aphididae</taxon>
        <taxon>Aphidini</taxon>
        <taxon>Aphis</taxon>
        <taxon>Aphis</taxon>
    </lineage>
</organism>
<keyword evidence="1" id="KW-0812">Transmembrane</keyword>
<evidence type="ECO:0000313" key="2">
    <source>
        <dbReference type="EMBL" id="KAF0769201.1"/>
    </source>
</evidence>
<dbReference type="EMBL" id="VUJU01000632">
    <property type="protein sequence ID" value="KAF0769201.1"/>
    <property type="molecule type" value="Genomic_DNA"/>
</dbReference>
<keyword evidence="1" id="KW-0472">Membrane</keyword>